<reference evidence="4" key="3">
    <citation type="submission" date="2025-09" db="UniProtKB">
        <authorList>
            <consortium name="Ensembl"/>
        </authorList>
    </citation>
    <scope>IDENTIFICATION</scope>
</reference>
<reference evidence="4 5" key="1">
    <citation type="journal article" date="2019" name="Proc. Natl. Acad. Sci. U.S.A.">
        <title>Regulatory changes in pterin and carotenoid genes underlie balanced color polymorphisms in the wall lizard.</title>
        <authorList>
            <person name="Andrade P."/>
            <person name="Pinho C."/>
            <person name="Perez I de Lanuza G."/>
            <person name="Afonso S."/>
            <person name="Brejcha J."/>
            <person name="Rubin C.J."/>
            <person name="Wallerman O."/>
            <person name="Pereira P."/>
            <person name="Sabatino S.J."/>
            <person name="Bellati A."/>
            <person name="Pellitteri-Rosa D."/>
            <person name="Bosakova Z."/>
            <person name="Bunikis I."/>
            <person name="Carretero M.A."/>
            <person name="Feiner N."/>
            <person name="Marsik P."/>
            <person name="Pauperio F."/>
            <person name="Salvi D."/>
            <person name="Soler L."/>
            <person name="While G.M."/>
            <person name="Uller T."/>
            <person name="Font E."/>
            <person name="Andersson L."/>
            <person name="Carneiro M."/>
        </authorList>
    </citation>
    <scope>NUCLEOTIDE SEQUENCE</scope>
</reference>
<dbReference type="InterPro" id="IPR001811">
    <property type="entry name" value="Chemokine_IL8-like_dom"/>
</dbReference>
<sequence>MNPSPLKERPVPPRASVKTIPLSRSMVQKPLNCSNPHLSFTGSSHCCVKYNRKPIPLKLLVSYEYAGSTCPLFITKGKKRICTNPDDQDNVPPLPSPQEEKRVQSSSCFECWKETAVQNVKQYD</sequence>
<evidence type="ECO:0000313" key="4">
    <source>
        <dbReference type="Ensembl" id="ENSPMRP00000026330.1"/>
    </source>
</evidence>
<dbReference type="GO" id="GO:0008009">
    <property type="term" value="F:chemokine activity"/>
    <property type="evidence" value="ECO:0007669"/>
    <property type="project" value="InterPro"/>
</dbReference>
<dbReference type="InterPro" id="IPR036048">
    <property type="entry name" value="Interleukin_8-like_sf"/>
</dbReference>
<accession>A0A670JR10</accession>
<evidence type="ECO:0000256" key="1">
    <source>
        <dbReference type="ARBA" id="ARBA00022514"/>
    </source>
</evidence>
<evidence type="ECO:0000259" key="3">
    <source>
        <dbReference type="SMART" id="SM00199"/>
    </source>
</evidence>
<dbReference type="Pfam" id="PF00048">
    <property type="entry name" value="IL8"/>
    <property type="match status" value="1"/>
</dbReference>
<protein>
    <recommendedName>
        <fullName evidence="3">Chemokine interleukin-8-like domain-containing protein</fullName>
    </recommendedName>
</protein>
<reference evidence="4" key="2">
    <citation type="submission" date="2025-08" db="UniProtKB">
        <authorList>
            <consortium name="Ensembl"/>
        </authorList>
    </citation>
    <scope>IDENTIFICATION</scope>
</reference>
<dbReference type="SUPFAM" id="SSF54117">
    <property type="entry name" value="Interleukin 8-like chemokines"/>
    <property type="match status" value="1"/>
</dbReference>
<dbReference type="Ensembl" id="ENSPMRT00000027934.1">
    <property type="protein sequence ID" value="ENSPMRP00000026330.1"/>
    <property type="gene ID" value="ENSPMRG00000017031.1"/>
</dbReference>
<keyword evidence="5" id="KW-1185">Reference proteome</keyword>
<dbReference type="AlphaFoldDB" id="A0A670JR10"/>
<dbReference type="GO" id="GO:0006955">
    <property type="term" value="P:immune response"/>
    <property type="evidence" value="ECO:0007669"/>
    <property type="project" value="InterPro"/>
</dbReference>
<evidence type="ECO:0000313" key="5">
    <source>
        <dbReference type="Proteomes" id="UP000472272"/>
    </source>
</evidence>
<name>A0A670JR10_PODMU</name>
<proteinExistence type="predicted"/>
<evidence type="ECO:0000256" key="2">
    <source>
        <dbReference type="SAM" id="MobiDB-lite"/>
    </source>
</evidence>
<feature type="region of interest" description="Disordered" evidence="2">
    <location>
        <begin position="83"/>
        <end position="102"/>
    </location>
</feature>
<dbReference type="Gene3D" id="2.40.50.40">
    <property type="match status" value="1"/>
</dbReference>
<dbReference type="SMART" id="SM00199">
    <property type="entry name" value="SCY"/>
    <property type="match status" value="1"/>
</dbReference>
<feature type="domain" description="Chemokine interleukin-8-like" evidence="3">
    <location>
        <begin position="43"/>
        <end position="94"/>
    </location>
</feature>
<keyword evidence="1" id="KW-0202">Cytokine</keyword>
<organism evidence="4 5">
    <name type="scientific">Podarcis muralis</name>
    <name type="common">Wall lizard</name>
    <name type="synonym">Lacerta muralis</name>
    <dbReference type="NCBI Taxonomy" id="64176"/>
    <lineage>
        <taxon>Eukaryota</taxon>
        <taxon>Metazoa</taxon>
        <taxon>Chordata</taxon>
        <taxon>Craniata</taxon>
        <taxon>Vertebrata</taxon>
        <taxon>Euteleostomi</taxon>
        <taxon>Lepidosauria</taxon>
        <taxon>Squamata</taxon>
        <taxon>Bifurcata</taxon>
        <taxon>Unidentata</taxon>
        <taxon>Episquamata</taxon>
        <taxon>Laterata</taxon>
        <taxon>Lacertibaenia</taxon>
        <taxon>Lacertidae</taxon>
        <taxon>Podarcis</taxon>
    </lineage>
</organism>
<dbReference type="GO" id="GO:0005615">
    <property type="term" value="C:extracellular space"/>
    <property type="evidence" value="ECO:0007669"/>
    <property type="project" value="UniProtKB-KW"/>
</dbReference>
<dbReference type="Proteomes" id="UP000472272">
    <property type="component" value="Chromosome 15"/>
</dbReference>